<feature type="compositionally biased region" description="Polar residues" evidence="11">
    <location>
        <begin position="495"/>
        <end position="507"/>
    </location>
</feature>
<dbReference type="InterPro" id="IPR007524">
    <property type="entry name" value="Pec_lyase_N"/>
</dbReference>
<evidence type="ECO:0000259" key="12">
    <source>
        <dbReference type="SMART" id="SM00656"/>
    </source>
</evidence>
<comment type="pathway">
    <text evidence="2 10">Glycan metabolism; pectin degradation; 2-dehydro-3-deoxy-D-gluconate from pectin: step 2/5.</text>
</comment>
<feature type="compositionally biased region" description="Low complexity" evidence="11">
    <location>
        <begin position="483"/>
        <end position="494"/>
    </location>
</feature>
<feature type="chain" id="PRO_5026376152" description="Pectate lyase" evidence="10">
    <location>
        <begin position="31"/>
        <end position="507"/>
    </location>
</feature>
<comment type="catalytic activity">
    <reaction evidence="1 10">
        <text>Eliminative cleavage of (1-&gt;4)-alpha-D-galacturonan to give oligosaccharides with 4-deoxy-alpha-D-galact-4-enuronosyl groups at their non-reducing ends.</text>
        <dbReference type="EC" id="4.2.2.2"/>
    </reaction>
</comment>
<dbReference type="InterPro" id="IPR018082">
    <property type="entry name" value="AmbAllergen"/>
</dbReference>
<dbReference type="SUPFAM" id="SSF51126">
    <property type="entry name" value="Pectin lyase-like"/>
    <property type="match status" value="1"/>
</dbReference>
<evidence type="ECO:0000313" key="13">
    <source>
        <dbReference type="EMBL" id="KAF0904117.1"/>
    </source>
</evidence>
<keyword evidence="6 10" id="KW-0732">Signal</keyword>
<dbReference type="PANTHER" id="PTHR31683:SF192">
    <property type="entry name" value="PECTATE LYASE"/>
    <property type="match status" value="1"/>
</dbReference>
<feature type="region of interest" description="Disordered" evidence="11">
    <location>
        <begin position="468"/>
        <end position="507"/>
    </location>
</feature>
<keyword evidence="8" id="KW-0325">Glycoprotein</keyword>
<evidence type="ECO:0000256" key="4">
    <source>
        <dbReference type="ARBA" id="ARBA00012272"/>
    </source>
</evidence>
<evidence type="ECO:0000256" key="3">
    <source>
        <dbReference type="ARBA" id="ARBA00010980"/>
    </source>
</evidence>
<evidence type="ECO:0000256" key="9">
    <source>
        <dbReference type="ARBA" id="ARBA00023239"/>
    </source>
</evidence>
<evidence type="ECO:0000256" key="6">
    <source>
        <dbReference type="ARBA" id="ARBA00022729"/>
    </source>
</evidence>
<dbReference type="InterPro" id="IPR002022">
    <property type="entry name" value="Pec_lyase"/>
</dbReference>
<feature type="domain" description="Pectate lyase" evidence="12">
    <location>
        <begin position="198"/>
        <end position="395"/>
    </location>
</feature>
<gene>
    <name evidence="13" type="ORF">E2562_031840</name>
</gene>
<dbReference type="PRINTS" id="PR00807">
    <property type="entry name" value="AMBALLERGEN"/>
</dbReference>
<evidence type="ECO:0000256" key="1">
    <source>
        <dbReference type="ARBA" id="ARBA00000695"/>
    </source>
</evidence>
<evidence type="ECO:0000256" key="2">
    <source>
        <dbReference type="ARBA" id="ARBA00005220"/>
    </source>
</evidence>
<evidence type="ECO:0000256" key="5">
    <source>
        <dbReference type="ARBA" id="ARBA00022723"/>
    </source>
</evidence>
<dbReference type="GO" id="GO:0030570">
    <property type="term" value="F:pectate lyase activity"/>
    <property type="evidence" value="ECO:0007669"/>
    <property type="project" value="UniProtKB-EC"/>
</dbReference>
<feature type="signal peptide" evidence="10">
    <location>
        <begin position="1"/>
        <end position="30"/>
    </location>
</feature>
<keyword evidence="5 10" id="KW-0479">Metal-binding</keyword>
<dbReference type="GO" id="GO:0045490">
    <property type="term" value="P:pectin catabolic process"/>
    <property type="evidence" value="ECO:0007669"/>
    <property type="project" value="UniProtKB-UniPathway"/>
</dbReference>
<dbReference type="GO" id="GO:0046872">
    <property type="term" value="F:metal ion binding"/>
    <property type="evidence" value="ECO:0007669"/>
    <property type="project" value="UniProtKB-KW"/>
</dbReference>
<reference evidence="13 14" key="1">
    <citation type="submission" date="2019-11" db="EMBL/GenBank/DDBJ databases">
        <title>Whole genome sequence of Oryza granulata.</title>
        <authorList>
            <person name="Li W."/>
        </authorList>
    </citation>
    <scope>NUCLEOTIDE SEQUENCE [LARGE SCALE GENOMIC DNA]</scope>
    <source>
        <strain evidence="14">cv. Menghai</strain>
        <tissue evidence="13">Leaf</tissue>
    </source>
</reference>
<dbReference type="UniPathway" id="UPA00545">
    <property type="reaction ID" value="UER00824"/>
</dbReference>
<dbReference type="AlphaFoldDB" id="A0A6G1CVE6"/>
<dbReference type="Proteomes" id="UP000479710">
    <property type="component" value="Unassembled WGS sequence"/>
</dbReference>
<accession>A0A6G1CVE6</accession>
<dbReference type="InterPro" id="IPR011050">
    <property type="entry name" value="Pectin_lyase_fold/virulence"/>
</dbReference>
<sequence length="507" mass="57216">MEGLRWSKPAAGSFVLYAVFLLSAAATSEANIGDFDEHWQKRKLMADAVAEATYKNDPLEVADGLNRAVHRHVVVRSVVWWRSLARTCMRYMVYMCRLAEKETARRELMLSKRKKFAGPCKATNPIDRCWRCRKDWATDRKRLARCAQGFGRNTTGGLAGKFYLVTDGTDDDVVNPRPGTLRWGVIQTEPLWIIFAKNMIIHLKEELMINNDKTIDGRGAQVRITNGAQVTVQHSNNVIIHNIHIHDIVLGKGGMIRDSPEHFGFRTQSDGDGISIFGSTNVWLDHLSLSNCQDGLIDVIAKSTGVTISNCHLTNHNDVMLFGSSDSFPDDQIMQITVAFNHFGRGLVQRMPRCRWGFFHVVNNDYTHWLMYAIGGSKNPTIISQGNRYIAPPNLAAKQITKQLGAAESEWKNWVWHSEEDLFMEGAFFTTSGGDIRTRFNKKDLIKPKPGSYRDYLYTKMHRLHTFNRKSSHRVTSSRSPNQGGEATTTEQGGPVQSPSTTPQVEE</sequence>
<comment type="cofactor">
    <cofactor evidence="10">
        <name>Ca(2+)</name>
        <dbReference type="ChEBI" id="CHEBI:29108"/>
    </cofactor>
    <text evidence="10">Binds 1 Ca(2+) ion. Required for its activity.</text>
</comment>
<protein>
    <recommendedName>
        <fullName evidence="4 10">Pectate lyase</fullName>
        <ecNumber evidence="4 10">4.2.2.2</ecNumber>
    </recommendedName>
</protein>
<dbReference type="PANTHER" id="PTHR31683">
    <property type="entry name" value="PECTATE LYASE 18-RELATED"/>
    <property type="match status" value="1"/>
</dbReference>
<dbReference type="InterPro" id="IPR012334">
    <property type="entry name" value="Pectin_lyas_fold"/>
</dbReference>
<keyword evidence="14" id="KW-1185">Reference proteome</keyword>
<name>A0A6G1CVE6_9ORYZ</name>
<comment type="similarity">
    <text evidence="3 10">Belongs to the polysaccharide lyase 1 family.</text>
</comment>
<dbReference type="SMART" id="SM00656">
    <property type="entry name" value="Amb_all"/>
    <property type="match status" value="1"/>
</dbReference>
<evidence type="ECO:0000256" key="7">
    <source>
        <dbReference type="ARBA" id="ARBA00022837"/>
    </source>
</evidence>
<evidence type="ECO:0000313" key="14">
    <source>
        <dbReference type="Proteomes" id="UP000479710"/>
    </source>
</evidence>
<dbReference type="EMBL" id="SPHZ02000008">
    <property type="protein sequence ID" value="KAF0904117.1"/>
    <property type="molecule type" value="Genomic_DNA"/>
</dbReference>
<dbReference type="Gene3D" id="2.160.20.10">
    <property type="entry name" value="Single-stranded right-handed beta-helix, Pectin lyase-like"/>
    <property type="match status" value="1"/>
</dbReference>
<dbReference type="EC" id="4.2.2.2" evidence="4 10"/>
<evidence type="ECO:0000256" key="10">
    <source>
        <dbReference type="RuleBase" id="RU361123"/>
    </source>
</evidence>
<dbReference type="InterPro" id="IPR045032">
    <property type="entry name" value="PEL"/>
</dbReference>
<proteinExistence type="inferred from homology"/>
<dbReference type="Pfam" id="PF00544">
    <property type="entry name" value="Pectate_lyase_4"/>
    <property type="match status" value="1"/>
</dbReference>
<comment type="caution">
    <text evidence="13">The sequence shown here is derived from an EMBL/GenBank/DDBJ whole genome shotgun (WGS) entry which is preliminary data.</text>
</comment>
<keyword evidence="9 10" id="KW-0456">Lyase</keyword>
<organism evidence="13 14">
    <name type="scientific">Oryza meyeriana var. granulata</name>
    <dbReference type="NCBI Taxonomy" id="110450"/>
    <lineage>
        <taxon>Eukaryota</taxon>
        <taxon>Viridiplantae</taxon>
        <taxon>Streptophyta</taxon>
        <taxon>Embryophyta</taxon>
        <taxon>Tracheophyta</taxon>
        <taxon>Spermatophyta</taxon>
        <taxon>Magnoliopsida</taxon>
        <taxon>Liliopsida</taxon>
        <taxon>Poales</taxon>
        <taxon>Poaceae</taxon>
        <taxon>BOP clade</taxon>
        <taxon>Oryzoideae</taxon>
        <taxon>Oryzeae</taxon>
        <taxon>Oryzinae</taxon>
        <taxon>Oryza</taxon>
        <taxon>Oryza meyeriana</taxon>
    </lineage>
</organism>
<dbReference type="Pfam" id="PF04431">
    <property type="entry name" value="Pec_lyase_N"/>
    <property type="match status" value="1"/>
</dbReference>
<evidence type="ECO:0000256" key="11">
    <source>
        <dbReference type="SAM" id="MobiDB-lite"/>
    </source>
</evidence>
<keyword evidence="7 10" id="KW-0106">Calcium</keyword>
<dbReference type="OrthoDB" id="1637350at2759"/>
<evidence type="ECO:0000256" key="8">
    <source>
        <dbReference type="ARBA" id="ARBA00023180"/>
    </source>
</evidence>